<organism evidence="1 2">
    <name type="scientific">Mucuna pruriens</name>
    <name type="common">Velvet bean</name>
    <name type="synonym">Dolichos pruriens</name>
    <dbReference type="NCBI Taxonomy" id="157652"/>
    <lineage>
        <taxon>Eukaryota</taxon>
        <taxon>Viridiplantae</taxon>
        <taxon>Streptophyta</taxon>
        <taxon>Embryophyta</taxon>
        <taxon>Tracheophyta</taxon>
        <taxon>Spermatophyta</taxon>
        <taxon>Magnoliopsida</taxon>
        <taxon>eudicotyledons</taxon>
        <taxon>Gunneridae</taxon>
        <taxon>Pentapetalae</taxon>
        <taxon>rosids</taxon>
        <taxon>fabids</taxon>
        <taxon>Fabales</taxon>
        <taxon>Fabaceae</taxon>
        <taxon>Papilionoideae</taxon>
        <taxon>50 kb inversion clade</taxon>
        <taxon>NPAAA clade</taxon>
        <taxon>indigoferoid/millettioid clade</taxon>
        <taxon>Phaseoleae</taxon>
        <taxon>Mucuna</taxon>
    </lineage>
</organism>
<dbReference type="Proteomes" id="UP000257109">
    <property type="component" value="Unassembled WGS sequence"/>
</dbReference>
<gene>
    <name evidence="1" type="ORF">CR513_55558</name>
</gene>
<keyword evidence="2" id="KW-1185">Reference proteome</keyword>
<dbReference type="AlphaFoldDB" id="A0A371EI82"/>
<evidence type="ECO:0000313" key="2">
    <source>
        <dbReference type="Proteomes" id="UP000257109"/>
    </source>
</evidence>
<dbReference type="EMBL" id="QJKJ01013749">
    <property type="protein sequence ID" value="RDX65758.1"/>
    <property type="molecule type" value="Genomic_DNA"/>
</dbReference>
<accession>A0A371EI82</accession>
<evidence type="ECO:0000313" key="1">
    <source>
        <dbReference type="EMBL" id="RDX65758.1"/>
    </source>
</evidence>
<feature type="non-terminal residue" evidence="1">
    <location>
        <position position="1"/>
    </location>
</feature>
<protein>
    <submittedName>
        <fullName evidence="1">Uncharacterized protein</fullName>
    </submittedName>
</protein>
<reference evidence="1" key="1">
    <citation type="submission" date="2018-05" db="EMBL/GenBank/DDBJ databases">
        <title>Draft genome of Mucuna pruriens seed.</title>
        <authorList>
            <person name="Nnadi N.E."/>
            <person name="Vos R."/>
            <person name="Hasami M.H."/>
            <person name="Devisetty U.K."/>
            <person name="Aguiy J.C."/>
        </authorList>
    </citation>
    <scope>NUCLEOTIDE SEQUENCE [LARGE SCALE GENOMIC DNA]</scope>
    <source>
        <strain evidence="1">JCA_2017</strain>
    </source>
</reference>
<comment type="caution">
    <text evidence="1">The sequence shown here is derived from an EMBL/GenBank/DDBJ whole genome shotgun (WGS) entry which is preliminary data.</text>
</comment>
<name>A0A371EI82_MUCPR</name>
<sequence>MIVKNCVCRSFDLPCMRIALDHLITSVTIHVTLPNTLLTQIPYRHHQYDYFLFSGNHVTKKCGFRATDLIYCNIFLMGSLSRSVSLYPDGIKISMKFWNMPTCYLTSYYVTFWFHDISKFDRIIDVYDHCSNLKFIFKCNRDEERIKGCGAFQVYATTSEFKMFRSSSKDIFKSESIRQLAAPKRRITLPER</sequence>
<proteinExistence type="predicted"/>